<organism evidence="6">
    <name type="scientific">Gongylonema pulchrum</name>
    <dbReference type="NCBI Taxonomy" id="637853"/>
    <lineage>
        <taxon>Eukaryota</taxon>
        <taxon>Metazoa</taxon>
        <taxon>Ecdysozoa</taxon>
        <taxon>Nematoda</taxon>
        <taxon>Chromadorea</taxon>
        <taxon>Rhabditida</taxon>
        <taxon>Spirurina</taxon>
        <taxon>Spiruromorpha</taxon>
        <taxon>Spiruroidea</taxon>
        <taxon>Gongylonematidae</taxon>
        <taxon>Gongylonema</taxon>
    </lineage>
</organism>
<evidence type="ECO:0000256" key="3">
    <source>
        <dbReference type="ARBA" id="ARBA00022840"/>
    </source>
</evidence>
<accession>A0A183DCK6</accession>
<evidence type="ECO:0000256" key="1">
    <source>
        <dbReference type="ARBA" id="ARBA00022598"/>
    </source>
</evidence>
<dbReference type="GO" id="GO:0006428">
    <property type="term" value="P:isoleucyl-tRNA aminoacylation"/>
    <property type="evidence" value="ECO:0007669"/>
    <property type="project" value="TreeGrafter"/>
</dbReference>
<dbReference type="WBParaSite" id="GPUH_0000645601-mRNA-1">
    <property type="protein sequence ID" value="GPUH_0000645601-mRNA-1"/>
    <property type="gene ID" value="GPUH_0000645601"/>
</dbReference>
<evidence type="ECO:0000256" key="4">
    <source>
        <dbReference type="ARBA" id="ARBA00022917"/>
    </source>
</evidence>
<keyword evidence="2" id="KW-0547">Nucleotide-binding</keyword>
<keyword evidence="1" id="KW-0436">Ligase</keyword>
<evidence type="ECO:0000313" key="6">
    <source>
        <dbReference type="WBParaSite" id="GPUH_0000645601-mRNA-1"/>
    </source>
</evidence>
<evidence type="ECO:0000256" key="2">
    <source>
        <dbReference type="ARBA" id="ARBA00022741"/>
    </source>
</evidence>
<dbReference type="InterPro" id="IPR009008">
    <property type="entry name" value="Val/Leu/Ile-tRNA-synth_edit"/>
</dbReference>
<proteinExistence type="predicted"/>
<keyword evidence="3" id="KW-0067">ATP-binding</keyword>
<dbReference type="AlphaFoldDB" id="A0A183DCK6"/>
<dbReference type="Gene3D" id="3.90.740.10">
    <property type="entry name" value="Valyl/Leucyl/Isoleucyl-tRNA synthetase, editing domain"/>
    <property type="match status" value="1"/>
</dbReference>
<sequence length="75" mass="8629">LDRFKGQLLEGKTYQPLFPYFADRKSTLGAFRVLVATFVTTDQGTGVVHQAPYFGEVCCFIKCRFLMQDNCHKQF</sequence>
<dbReference type="SUPFAM" id="SSF50677">
    <property type="entry name" value="ValRS/IleRS/LeuRS editing domain"/>
    <property type="match status" value="1"/>
</dbReference>
<dbReference type="GO" id="GO:0005524">
    <property type="term" value="F:ATP binding"/>
    <property type="evidence" value="ECO:0007669"/>
    <property type="project" value="UniProtKB-KW"/>
</dbReference>
<dbReference type="PANTHER" id="PTHR42780:SF1">
    <property type="entry name" value="ISOLEUCINE--TRNA LIGASE, CYTOPLASMIC"/>
    <property type="match status" value="1"/>
</dbReference>
<protein>
    <submittedName>
        <fullName evidence="6">tRNA-synt_1 domain-containing protein</fullName>
    </submittedName>
</protein>
<reference evidence="6" key="1">
    <citation type="submission" date="2016-06" db="UniProtKB">
        <authorList>
            <consortium name="WormBaseParasite"/>
        </authorList>
    </citation>
    <scope>IDENTIFICATION</scope>
</reference>
<name>A0A183DCK6_9BILA</name>
<dbReference type="InterPro" id="IPR023586">
    <property type="entry name" value="Ile-tRNA-ligase_type2"/>
</dbReference>
<dbReference type="GO" id="GO:0004822">
    <property type="term" value="F:isoleucine-tRNA ligase activity"/>
    <property type="evidence" value="ECO:0007669"/>
    <property type="project" value="InterPro"/>
</dbReference>
<dbReference type="PANTHER" id="PTHR42780">
    <property type="entry name" value="SOLEUCYL-TRNA SYNTHETASE"/>
    <property type="match status" value="1"/>
</dbReference>
<keyword evidence="5" id="KW-0030">Aminoacyl-tRNA synthetase</keyword>
<dbReference type="GO" id="GO:0002161">
    <property type="term" value="F:aminoacyl-tRNA deacylase activity"/>
    <property type="evidence" value="ECO:0007669"/>
    <property type="project" value="InterPro"/>
</dbReference>
<keyword evidence="4" id="KW-0648">Protein biosynthesis</keyword>
<evidence type="ECO:0000256" key="5">
    <source>
        <dbReference type="ARBA" id="ARBA00023146"/>
    </source>
</evidence>